<organism evidence="3">
    <name type="scientific">Candidatus Criblamydia sequanensis CRIB-18</name>
    <dbReference type="NCBI Taxonomy" id="1437425"/>
    <lineage>
        <taxon>Bacteria</taxon>
        <taxon>Pseudomonadati</taxon>
        <taxon>Chlamydiota</taxon>
        <taxon>Chlamydiia</taxon>
        <taxon>Parachlamydiales</taxon>
        <taxon>Candidatus Criblamydiaceae</taxon>
        <taxon>Candidatus Criblamydia</taxon>
    </lineage>
</organism>
<dbReference type="RefSeq" id="WP_176454798.1">
    <property type="nucleotide sequence ID" value="NZ_LK031773.1"/>
</dbReference>
<dbReference type="GO" id="GO:0015562">
    <property type="term" value="F:efflux transmembrane transporter activity"/>
    <property type="evidence" value="ECO:0007669"/>
    <property type="project" value="InterPro"/>
</dbReference>
<name>A0A090D1J2_9BACT</name>
<proteinExistence type="inferred from homology"/>
<feature type="signal peptide" evidence="2">
    <location>
        <begin position="1"/>
        <end position="22"/>
    </location>
</feature>
<dbReference type="InterPro" id="IPR010131">
    <property type="entry name" value="MdtP/NodT-like"/>
</dbReference>
<keyword evidence="3" id="KW-0614">Plasmid</keyword>
<keyword evidence="2" id="KW-0732">Signal</keyword>
<dbReference type="EMBL" id="LK031773">
    <property type="protein sequence ID" value="CDR35272.1"/>
    <property type="molecule type" value="Genomic_DNA"/>
</dbReference>
<protein>
    <submittedName>
        <fullName evidence="3">Outer membrane efflux protein</fullName>
    </submittedName>
</protein>
<dbReference type="PANTHER" id="PTHR30203:SF24">
    <property type="entry name" value="BLR4935 PROTEIN"/>
    <property type="match status" value="1"/>
</dbReference>
<comment type="similarity">
    <text evidence="1">Belongs to the outer membrane factor (OMF) (TC 1.B.17) family.</text>
</comment>
<dbReference type="PANTHER" id="PTHR30203">
    <property type="entry name" value="OUTER MEMBRANE CATION EFFLUX PROTEIN"/>
    <property type="match status" value="1"/>
</dbReference>
<reference evidence="3" key="2">
    <citation type="submission" date="2014-09" db="EMBL/GenBank/DDBJ databases">
        <title>Criblamydia sequanensis harbors a mega-plasmid encoding arsenite resistance.</title>
        <authorList>
            <person name="Bertelli C."/>
            <person name="Goesmann A."/>
            <person name="Greub G."/>
        </authorList>
    </citation>
    <scope>NUCLEOTIDE SEQUENCE [LARGE SCALE GENOMIC DNA]</scope>
    <source>
        <strain evidence="3">CRIB-18</strain>
        <plasmid evidence="3">1</plasmid>
    </source>
</reference>
<gene>
    <name evidence="3" type="ORF">CSEC_p0001</name>
</gene>
<feature type="chain" id="PRO_5001853665" evidence="2">
    <location>
        <begin position="23"/>
        <end position="430"/>
    </location>
</feature>
<accession>A0A090D1J2</accession>
<dbReference type="Pfam" id="PF02321">
    <property type="entry name" value="OEP"/>
    <property type="match status" value="1"/>
</dbReference>
<geneLocation type="plasmid" evidence="3">
    <name>1</name>
</geneLocation>
<evidence type="ECO:0000256" key="1">
    <source>
        <dbReference type="ARBA" id="ARBA00007613"/>
    </source>
</evidence>
<reference evidence="3" key="1">
    <citation type="submission" date="2013-12" db="EMBL/GenBank/DDBJ databases">
        <authorList>
            <person name="Li W."/>
            <person name="Chetelat R.T."/>
        </authorList>
    </citation>
    <scope>NUCLEOTIDE SEQUENCE</scope>
    <source>
        <strain evidence="3">CRIB-18</strain>
        <plasmid evidence="3">1</plasmid>
    </source>
</reference>
<dbReference type="AlphaFoldDB" id="A0A090D1J2"/>
<dbReference type="Gene3D" id="1.20.1600.10">
    <property type="entry name" value="Outer membrane efflux proteins (OEP)"/>
    <property type="match status" value="1"/>
</dbReference>
<evidence type="ECO:0000256" key="2">
    <source>
        <dbReference type="SAM" id="SignalP"/>
    </source>
</evidence>
<evidence type="ECO:0000313" key="3">
    <source>
        <dbReference type="EMBL" id="CDR35272.1"/>
    </source>
</evidence>
<dbReference type="SUPFAM" id="SSF56954">
    <property type="entry name" value="Outer membrane efflux proteins (OEP)"/>
    <property type="match status" value="1"/>
</dbReference>
<sequence>MIKTIGFSLLLLLCSVRTFCNAEDNLNFSPLQLNVLVYEVIQRNPNLDATRLRIQAAHEFMHRVQVLDDPQVMIMSDENKFHKMSDFTPMMRYEVSQAIPFPGKLRLKGEIAKQVMLQKQSEEITTYRDLIRETKLYYYKLYTNAISLRINADNSSLVKALIEDSLALYGSGKGEYVDTIKMQLELQMLEDKRLMLESETVMFKSMLNALLNRSPNEPLGEPIAAFTRPFYLSHAQAESLALTSRSELHRMQAMVMEQEKMAQLARRDYYPDFMVGVAYERMNNNFDGHVDDALMVKVGFNIPIWIPEKQAREVREARAKAFANQKELEGMQAMISGKLKELLAKLKSTDDRIALYKNGILPKIKEAFSALLSSYRSGEGKFVLLLDTWRQAFNAELEYESFLSERESIIAELERAMGVNLEEVLCDYGR</sequence>
<dbReference type="InterPro" id="IPR003423">
    <property type="entry name" value="OMP_efflux"/>
</dbReference>